<comment type="similarity">
    <text evidence="1 6">Belongs to the glycosyl hydrolase 1 family.</text>
</comment>
<dbReference type="PROSITE" id="PS00653">
    <property type="entry name" value="GLYCOSYL_HYDROL_F1_2"/>
    <property type="match status" value="1"/>
</dbReference>
<dbReference type="OrthoDB" id="65569at2759"/>
<name>A0A8J9VY08_9NEOP</name>
<reference evidence="7" key="1">
    <citation type="submission" date="2021-12" db="EMBL/GenBank/DDBJ databases">
        <authorList>
            <person name="Martin H S."/>
        </authorList>
    </citation>
    <scope>NUCLEOTIDE SEQUENCE</scope>
</reference>
<evidence type="ECO:0000256" key="5">
    <source>
        <dbReference type="ARBA" id="ARBA00023295"/>
    </source>
</evidence>
<evidence type="ECO:0000256" key="4">
    <source>
        <dbReference type="ARBA" id="ARBA00023180"/>
    </source>
</evidence>
<dbReference type="InterPro" id="IPR033132">
    <property type="entry name" value="GH_1_N_CS"/>
</dbReference>
<keyword evidence="8" id="KW-1185">Reference proteome</keyword>
<accession>A0A8J9VY08</accession>
<evidence type="ECO:0000256" key="1">
    <source>
        <dbReference type="ARBA" id="ARBA00010838"/>
    </source>
</evidence>
<keyword evidence="4" id="KW-0325">Glycoprotein</keyword>
<dbReference type="Proteomes" id="UP000838878">
    <property type="component" value="Chromosome 2"/>
</dbReference>
<gene>
    <name evidence="7" type="ORF">BINO364_LOCUS7390</name>
</gene>
<evidence type="ECO:0000313" key="8">
    <source>
        <dbReference type="Proteomes" id="UP000838878"/>
    </source>
</evidence>
<evidence type="ECO:0000256" key="2">
    <source>
        <dbReference type="ARBA" id="ARBA00011738"/>
    </source>
</evidence>
<dbReference type="SUPFAM" id="SSF51445">
    <property type="entry name" value="(Trans)glycosidases"/>
    <property type="match status" value="1"/>
</dbReference>
<dbReference type="Pfam" id="PF00232">
    <property type="entry name" value="Glyco_hydro_1"/>
    <property type="match status" value="1"/>
</dbReference>
<dbReference type="InterPro" id="IPR017853">
    <property type="entry name" value="GH"/>
</dbReference>
<comment type="subunit">
    <text evidence="2">Homodimer.</text>
</comment>
<dbReference type="EMBL" id="OV170222">
    <property type="protein sequence ID" value="CAH0721272.1"/>
    <property type="molecule type" value="Genomic_DNA"/>
</dbReference>
<dbReference type="PRINTS" id="PR00131">
    <property type="entry name" value="GLHYDRLASE1"/>
</dbReference>
<evidence type="ECO:0000256" key="3">
    <source>
        <dbReference type="ARBA" id="ARBA00022801"/>
    </source>
</evidence>
<keyword evidence="5" id="KW-0326">Glycosidase</keyword>
<dbReference type="GO" id="GO:0005975">
    <property type="term" value="P:carbohydrate metabolic process"/>
    <property type="evidence" value="ECO:0007669"/>
    <property type="project" value="InterPro"/>
</dbReference>
<dbReference type="FunFam" id="3.20.20.80:FF:000013">
    <property type="entry name" value="lactase-phlorizin hydrolase"/>
    <property type="match status" value="1"/>
</dbReference>
<dbReference type="PANTHER" id="PTHR10353">
    <property type="entry name" value="GLYCOSYL HYDROLASE"/>
    <property type="match status" value="1"/>
</dbReference>
<proteinExistence type="inferred from homology"/>
<dbReference type="InterPro" id="IPR001360">
    <property type="entry name" value="Glyco_hydro_1"/>
</dbReference>
<keyword evidence="3" id="KW-0378">Hydrolase</keyword>
<feature type="non-terminal residue" evidence="7">
    <location>
        <position position="508"/>
    </location>
</feature>
<dbReference type="PANTHER" id="PTHR10353:SF36">
    <property type="entry name" value="LP05116P"/>
    <property type="match status" value="1"/>
</dbReference>
<dbReference type="AlphaFoldDB" id="A0A8J9VY08"/>
<dbReference type="GO" id="GO:0008422">
    <property type="term" value="F:beta-glucosidase activity"/>
    <property type="evidence" value="ECO:0007669"/>
    <property type="project" value="TreeGrafter"/>
</dbReference>
<sequence length="508" mass="58949">MNLSFEIFFSISNIYGWSDTRVRRFKDDFLFGVATSAYQVEGAWNIDGKGESIWDRYLHDHPEILPDGRNGDEACDSYHNYKRDVQMLRELGVNHYRFSISWSRVLPDGLNKTNEKGLEYYDNLIDELNKYGIQPMITLYHFDLPQNLQDLGGWTNPLSAEWFENYAKIIFNRYAHKVKYWITINQPNSICVDGYSGEFAPGIDSKEDIYLCIKNVMIAHAKAYRLYEKEYRRKYKGSVGIALALNWADPISNMTEHVEATDLYRHFTLDLYLSPIWSIGGDFPADVKKRIKQKSLEEGHEKSKLPELTREEIVLLKGSSDFIGVNHYTTVLVTKSDKSCSSPSIESYAGVELSFSKEWQTSQSSWLRSVPYGIYKLSLYINKNYDYPPMFITEHGWSTAKGLSDSSRVDNMRQYFKALLLAMEDGADVKGYTVWSLMDNVEWVAGTSERFGLYEVDFESEEKKRTARLSAIVYKRIIKKRIVEEDWHPASLKISVKNKKNKPHREDL</sequence>
<organism evidence="7 8">
    <name type="scientific">Brenthis ino</name>
    <name type="common">lesser marbled fritillary</name>
    <dbReference type="NCBI Taxonomy" id="405034"/>
    <lineage>
        <taxon>Eukaryota</taxon>
        <taxon>Metazoa</taxon>
        <taxon>Ecdysozoa</taxon>
        <taxon>Arthropoda</taxon>
        <taxon>Hexapoda</taxon>
        <taxon>Insecta</taxon>
        <taxon>Pterygota</taxon>
        <taxon>Neoptera</taxon>
        <taxon>Endopterygota</taxon>
        <taxon>Lepidoptera</taxon>
        <taxon>Glossata</taxon>
        <taxon>Ditrysia</taxon>
        <taxon>Papilionoidea</taxon>
        <taxon>Nymphalidae</taxon>
        <taxon>Heliconiinae</taxon>
        <taxon>Argynnini</taxon>
        <taxon>Brenthis</taxon>
    </lineage>
</organism>
<dbReference type="Gene3D" id="3.20.20.80">
    <property type="entry name" value="Glycosidases"/>
    <property type="match status" value="1"/>
</dbReference>
<protein>
    <submittedName>
        <fullName evidence="7">Uncharacterized protein</fullName>
    </submittedName>
</protein>
<evidence type="ECO:0000313" key="7">
    <source>
        <dbReference type="EMBL" id="CAH0721272.1"/>
    </source>
</evidence>
<evidence type="ECO:0000256" key="6">
    <source>
        <dbReference type="RuleBase" id="RU003690"/>
    </source>
</evidence>